<keyword evidence="5 12" id="KW-0288">FMN</keyword>
<evidence type="ECO:0000259" key="15">
    <source>
        <dbReference type="Pfam" id="PF01207"/>
    </source>
</evidence>
<feature type="active site" description="Proton donor" evidence="13">
    <location>
        <position position="118"/>
    </location>
</feature>
<feature type="binding site" evidence="14">
    <location>
        <position position="185"/>
    </location>
    <ligand>
        <name>FMN</name>
        <dbReference type="ChEBI" id="CHEBI:58210"/>
    </ligand>
</feature>
<dbReference type="PANTHER" id="PTHR11082:SF25">
    <property type="entry name" value="DUS-LIKE FMN-BINDING DOMAIN-CONTAINING PROTEIN"/>
    <property type="match status" value="1"/>
</dbReference>
<accession>A0A7X6N224</accession>
<comment type="caution">
    <text evidence="16">The sequence shown here is derived from an EMBL/GenBank/DDBJ whole genome shotgun (WGS) entry which is preliminary data.</text>
</comment>
<gene>
    <name evidence="16" type="ORF">HF964_06335</name>
</gene>
<feature type="binding site" evidence="14">
    <location>
        <position position="88"/>
    </location>
    <ligand>
        <name>FMN</name>
        <dbReference type="ChEBI" id="CHEBI:58210"/>
    </ligand>
</feature>
<keyword evidence="17" id="KW-1185">Reference proteome</keyword>
<keyword evidence="6 12" id="KW-0819">tRNA processing</keyword>
<dbReference type="PROSITE" id="PS01136">
    <property type="entry name" value="UPF0034"/>
    <property type="match status" value="1"/>
</dbReference>
<evidence type="ECO:0000256" key="3">
    <source>
        <dbReference type="ARBA" id="ARBA00022555"/>
    </source>
</evidence>
<evidence type="ECO:0000256" key="9">
    <source>
        <dbReference type="ARBA" id="ARBA00023002"/>
    </source>
</evidence>
<dbReference type="InterPro" id="IPR035587">
    <property type="entry name" value="DUS-like_FMN-bd"/>
</dbReference>
<evidence type="ECO:0000256" key="6">
    <source>
        <dbReference type="ARBA" id="ARBA00022694"/>
    </source>
</evidence>
<evidence type="ECO:0000256" key="2">
    <source>
        <dbReference type="ARBA" id="ARBA00002790"/>
    </source>
</evidence>
<comment type="function">
    <text evidence="2 12">Catalyzes the synthesis of 5,6-dihydrouridine (D), a modified base found in the D-loop of most tRNAs, via the reduction of the C5-C6 double bond in target uridines.</text>
</comment>
<dbReference type="SUPFAM" id="SSF51395">
    <property type="entry name" value="FMN-linked oxidoreductases"/>
    <property type="match status" value="1"/>
</dbReference>
<dbReference type="Gene3D" id="1.10.1200.80">
    <property type="entry name" value="Putative flavin oxidoreducatase, domain 2"/>
    <property type="match status" value="1"/>
</dbReference>
<evidence type="ECO:0000256" key="7">
    <source>
        <dbReference type="ARBA" id="ARBA00022857"/>
    </source>
</evidence>
<evidence type="ECO:0000256" key="8">
    <source>
        <dbReference type="ARBA" id="ARBA00022884"/>
    </source>
</evidence>
<feature type="domain" description="DUS-like FMN-binding" evidence="15">
    <location>
        <begin position="29"/>
        <end position="324"/>
    </location>
</feature>
<comment type="catalytic activity">
    <reaction evidence="10">
        <text>a 5,6-dihydrouridine in tRNA + NADP(+) = a uridine in tRNA + NADPH + H(+)</text>
        <dbReference type="Rhea" id="RHEA:23624"/>
        <dbReference type="Rhea" id="RHEA-COMP:13339"/>
        <dbReference type="Rhea" id="RHEA-COMP:13887"/>
        <dbReference type="ChEBI" id="CHEBI:15378"/>
        <dbReference type="ChEBI" id="CHEBI:57783"/>
        <dbReference type="ChEBI" id="CHEBI:58349"/>
        <dbReference type="ChEBI" id="CHEBI:65315"/>
        <dbReference type="ChEBI" id="CHEBI:74443"/>
    </reaction>
</comment>
<keyword evidence="9 12" id="KW-0560">Oxidoreductase</keyword>
<keyword evidence="14" id="KW-0547">Nucleotide-binding</keyword>
<comment type="catalytic activity">
    <reaction evidence="11">
        <text>a 5,6-dihydrouridine in tRNA + NAD(+) = a uridine in tRNA + NADH + H(+)</text>
        <dbReference type="Rhea" id="RHEA:54452"/>
        <dbReference type="Rhea" id="RHEA-COMP:13339"/>
        <dbReference type="Rhea" id="RHEA-COMP:13887"/>
        <dbReference type="ChEBI" id="CHEBI:15378"/>
        <dbReference type="ChEBI" id="CHEBI:57540"/>
        <dbReference type="ChEBI" id="CHEBI:57945"/>
        <dbReference type="ChEBI" id="CHEBI:65315"/>
        <dbReference type="ChEBI" id="CHEBI:74443"/>
    </reaction>
</comment>
<organism evidence="16 17">
    <name type="scientific">Periweissella fabalis</name>
    <dbReference type="NCBI Taxonomy" id="1070421"/>
    <lineage>
        <taxon>Bacteria</taxon>
        <taxon>Bacillati</taxon>
        <taxon>Bacillota</taxon>
        <taxon>Bacilli</taxon>
        <taxon>Lactobacillales</taxon>
        <taxon>Lactobacillaceae</taxon>
        <taxon>Periweissella</taxon>
    </lineage>
</organism>
<evidence type="ECO:0000256" key="4">
    <source>
        <dbReference type="ARBA" id="ARBA00022630"/>
    </source>
</evidence>
<dbReference type="RefSeq" id="WP_168722213.1">
    <property type="nucleotide sequence ID" value="NZ_JAAXPN010000006.1"/>
</dbReference>
<comment type="similarity">
    <text evidence="12">Belongs to the dus family.</text>
</comment>
<protein>
    <recommendedName>
        <fullName evidence="12">tRNA-dihydrouridine synthase</fullName>
        <ecNumber evidence="12">1.3.1.-</ecNumber>
    </recommendedName>
</protein>
<dbReference type="PANTHER" id="PTHR11082">
    <property type="entry name" value="TRNA-DIHYDROURIDINE SYNTHASE"/>
    <property type="match status" value="1"/>
</dbReference>
<keyword evidence="7" id="KW-0521">NADP</keyword>
<dbReference type="Proteomes" id="UP000549765">
    <property type="component" value="Unassembled WGS sequence"/>
</dbReference>
<evidence type="ECO:0000313" key="17">
    <source>
        <dbReference type="Proteomes" id="UP000549765"/>
    </source>
</evidence>
<dbReference type="GO" id="GO:0000049">
    <property type="term" value="F:tRNA binding"/>
    <property type="evidence" value="ECO:0007669"/>
    <property type="project" value="UniProtKB-KW"/>
</dbReference>
<keyword evidence="8" id="KW-0694">RNA-binding</keyword>
<dbReference type="AlphaFoldDB" id="A0A7X6N224"/>
<name>A0A7X6N224_9LACO</name>
<evidence type="ECO:0000256" key="14">
    <source>
        <dbReference type="PIRSR" id="PIRSR006621-2"/>
    </source>
</evidence>
<dbReference type="EMBL" id="JAAXPN010000006">
    <property type="protein sequence ID" value="NKZ24416.1"/>
    <property type="molecule type" value="Genomic_DNA"/>
</dbReference>
<dbReference type="InterPro" id="IPR018517">
    <property type="entry name" value="tRNA_hU_synthase_CS"/>
</dbReference>
<comment type="cofactor">
    <cofactor evidence="1 12 14">
        <name>FMN</name>
        <dbReference type="ChEBI" id="CHEBI:58210"/>
    </cofactor>
</comment>
<evidence type="ECO:0000256" key="13">
    <source>
        <dbReference type="PIRSR" id="PIRSR006621-1"/>
    </source>
</evidence>
<dbReference type="GO" id="GO:0017150">
    <property type="term" value="F:tRNA dihydrouridine synthase activity"/>
    <property type="evidence" value="ECO:0007669"/>
    <property type="project" value="InterPro"/>
</dbReference>
<evidence type="ECO:0000256" key="5">
    <source>
        <dbReference type="ARBA" id="ARBA00022643"/>
    </source>
</evidence>
<evidence type="ECO:0000256" key="10">
    <source>
        <dbReference type="ARBA" id="ARBA00048205"/>
    </source>
</evidence>
<evidence type="ECO:0000313" key="16">
    <source>
        <dbReference type="EMBL" id="NKZ24416.1"/>
    </source>
</evidence>
<feature type="binding site" evidence="14">
    <location>
        <begin position="246"/>
        <end position="247"/>
    </location>
    <ligand>
        <name>FMN</name>
        <dbReference type="ChEBI" id="CHEBI:58210"/>
    </ligand>
</feature>
<reference evidence="16 17" key="1">
    <citation type="submission" date="2020-04" db="EMBL/GenBank/DDBJ databases">
        <title>MicrobeNet Type strains.</title>
        <authorList>
            <person name="Nicholson A.C."/>
        </authorList>
    </citation>
    <scope>NUCLEOTIDE SEQUENCE [LARGE SCALE GENOMIC DNA]</scope>
    <source>
        <strain evidence="16 17">CCUG 61472</strain>
    </source>
</reference>
<evidence type="ECO:0000256" key="12">
    <source>
        <dbReference type="PIRNR" id="PIRNR006621"/>
    </source>
</evidence>
<sequence length="349" mass="39613">MTEKTTNFWNEVAANAKDANGNKRPFLTLAPMEAVTDTVFRQVVAKACAPDVFFTEFTHARSITHPQAKFSVQGRLYVDPAEAFPVAQLWGDKPEDFEKTVPEVVAMGYKAIDLNMGCPDGTVVKNGGGSDLIRHPEAAEAIIAAARKAGVPVSVKTRIGFAKIEEMYTWLPFLLKQDLPLLTVHLRTRQEMSRVPAHYELIDEIVKMRDEIAPNTLLQINGDIENASHAMELGKQHPGVDGFMIGRGIFTNPFCFELEPKDHTLKETFDLLRFQLDLFDDFYNRFGSRKFVALRRFFKIYVRGLRNAHELREKLMEANSTDEVRTIINDLENQYGLDVMDPRFQTLND</sequence>
<dbReference type="GO" id="GO:0050660">
    <property type="term" value="F:flavin adenine dinucleotide binding"/>
    <property type="evidence" value="ECO:0007669"/>
    <property type="project" value="InterPro"/>
</dbReference>
<evidence type="ECO:0000256" key="1">
    <source>
        <dbReference type="ARBA" id="ARBA00001917"/>
    </source>
</evidence>
<dbReference type="CDD" id="cd02801">
    <property type="entry name" value="DUS_like_FMN"/>
    <property type="match status" value="1"/>
</dbReference>
<dbReference type="PIRSF" id="PIRSF006621">
    <property type="entry name" value="Dus"/>
    <property type="match status" value="1"/>
</dbReference>
<dbReference type="Gene3D" id="3.20.20.70">
    <property type="entry name" value="Aldolase class I"/>
    <property type="match status" value="1"/>
</dbReference>
<dbReference type="InterPro" id="IPR013785">
    <property type="entry name" value="Aldolase_TIM"/>
</dbReference>
<evidence type="ECO:0000256" key="11">
    <source>
        <dbReference type="ARBA" id="ARBA00048802"/>
    </source>
</evidence>
<keyword evidence="3" id="KW-0820">tRNA-binding</keyword>
<proteinExistence type="inferred from homology"/>
<dbReference type="EC" id="1.3.1.-" evidence="12"/>
<keyword evidence="4 12" id="KW-0285">Flavoprotein</keyword>
<dbReference type="InterPro" id="IPR001269">
    <property type="entry name" value="DUS_fam"/>
</dbReference>
<dbReference type="Pfam" id="PF01207">
    <property type="entry name" value="Dus"/>
    <property type="match status" value="1"/>
</dbReference>
<feature type="binding site" evidence="14">
    <location>
        <position position="156"/>
    </location>
    <ligand>
        <name>FMN</name>
        <dbReference type="ChEBI" id="CHEBI:58210"/>
    </ligand>
</feature>
<dbReference type="InterPro" id="IPR024036">
    <property type="entry name" value="tRNA-dHydroUridine_Synthase_C"/>
</dbReference>